<dbReference type="GO" id="GO:1902600">
    <property type="term" value="P:proton transmembrane transport"/>
    <property type="evidence" value="ECO:0007669"/>
    <property type="project" value="UniProtKB-KW"/>
</dbReference>
<keyword evidence="1" id="KW-0375">Hydrogen ion transport</keyword>
<gene>
    <name evidence="4" type="ORF">NC661_17525</name>
</gene>
<reference evidence="4" key="1">
    <citation type="submission" date="2022-06" db="EMBL/GenBank/DDBJ databases">
        <title>Aquibacillus sp. a new bacterium isolated from soil saline samples.</title>
        <authorList>
            <person name="Galisteo C."/>
            <person name="De La Haba R."/>
            <person name="Sanchez-Porro C."/>
            <person name="Ventosa A."/>
        </authorList>
    </citation>
    <scope>NUCLEOTIDE SEQUENCE</scope>
    <source>
        <strain evidence="4">JCM 12387</strain>
    </source>
</reference>
<evidence type="ECO:0000313" key="4">
    <source>
        <dbReference type="EMBL" id="MDC3422151.1"/>
    </source>
</evidence>
<feature type="transmembrane region" description="Helical" evidence="3">
    <location>
        <begin position="123"/>
        <end position="143"/>
    </location>
</feature>
<organism evidence="4 5">
    <name type="scientific">Aquibacillus koreensis</name>
    <dbReference type="NCBI Taxonomy" id="279446"/>
    <lineage>
        <taxon>Bacteria</taxon>
        <taxon>Bacillati</taxon>
        <taxon>Bacillota</taxon>
        <taxon>Bacilli</taxon>
        <taxon>Bacillales</taxon>
        <taxon>Bacillaceae</taxon>
        <taxon>Aquibacillus</taxon>
    </lineage>
</organism>
<keyword evidence="3" id="KW-0812">Transmembrane</keyword>
<dbReference type="EMBL" id="JAMQJZ010000017">
    <property type="protein sequence ID" value="MDC3422151.1"/>
    <property type="molecule type" value="Genomic_DNA"/>
</dbReference>
<dbReference type="RefSeq" id="WP_259867140.1">
    <property type="nucleotide sequence ID" value="NZ_JAOALK010000013.1"/>
</dbReference>
<accession>A0A9X3WPZ5</accession>
<evidence type="ECO:0000256" key="3">
    <source>
        <dbReference type="SAM" id="Phobius"/>
    </source>
</evidence>
<evidence type="ECO:0000256" key="1">
    <source>
        <dbReference type="ARBA" id="ARBA00022781"/>
    </source>
</evidence>
<keyword evidence="2" id="KW-0813">Transport</keyword>
<name>A0A9X3WPZ5_9BACI</name>
<feature type="transmembrane region" description="Helical" evidence="3">
    <location>
        <begin position="85"/>
        <end position="103"/>
    </location>
</feature>
<sequence length="144" mass="15956">MISPAWLFSLASIIAVFGILLAFKKMVASIQYKLENNQLTSETIQKEQSRYFLKVAIIEAVPILLIIIGFMQIGSEEVSTISTTIAALIIIGLIILTVVHVFLARNELLRVTSNEHKAYIHTLLFLGFGTILAIPIISLIALYI</sequence>
<dbReference type="InterPro" id="IPR038662">
    <property type="entry name" value="ATP_synth_F0_csu_sf"/>
</dbReference>
<dbReference type="Gene3D" id="1.20.20.10">
    <property type="entry name" value="F1F0 ATP synthase subunit C"/>
    <property type="match status" value="1"/>
</dbReference>
<feature type="transmembrane region" description="Helical" evidence="3">
    <location>
        <begin position="51"/>
        <end position="73"/>
    </location>
</feature>
<evidence type="ECO:0000313" key="5">
    <source>
        <dbReference type="Proteomes" id="UP001145072"/>
    </source>
</evidence>
<keyword evidence="3" id="KW-0472">Membrane</keyword>
<feature type="transmembrane region" description="Helical" evidence="3">
    <location>
        <begin position="6"/>
        <end position="23"/>
    </location>
</feature>
<keyword evidence="3" id="KW-1133">Transmembrane helix</keyword>
<comment type="caution">
    <text evidence="4">The sequence shown here is derived from an EMBL/GenBank/DDBJ whole genome shotgun (WGS) entry which is preliminary data.</text>
</comment>
<dbReference type="AlphaFoldDB" id="A0A9X3WPZ5"/>
<proteinExistence type="predicted"/>
<protein>
    <submittedName>
        <fullName evidence="4">Uncharacterized protein</fullName>
    </submittedName>
</protein>
<dbReference type="Proteomes" id="UP001145072">
    <property type="component" value="Unassembled WGS sequence"/>
</dbReference>
<keyword evidence="2" id="KW-0406">Ion transport</keyword>
<keyword evidence="5" id="KW-1185">Reference proteome</keyword>
<evidence type="ECO:0000256" key="2">
    <source>
        <dbReference type="ARBA" id="ARBA00023065"/>
    </source>
</evidence>